<evidence type="ECO:0000313" key="3">
    <source>
        <dbReference type="EMBL" id="MBF4984194.1"/>
    </source>
</evidence>
<protein>
    <submittedName>
        <fullName evidence="3">VWA domain-containing protein</fullName>
    </submittedName>
</protein>
<dbReference type="EMBL" id="JADKYU010000390">
    <property type="protein sequence ID" value="MBF4984194.1"/>
    <property type="molecule type" value="Genomic_DNA"/>
</dbReference>
<evidence type="ECO:0000313" key="4">
    <source>
        <dbReference type="Proteomes" id="UP001194729"/>
    </source>
</evidence>
<dbReference type="Gene3D" id="3.40.50.410">
    <property type="entry name" value="von Willebrand factor, type A domain"/>
    <property type="match status" value="1"/>
</dbReference>
<dbReference type="PROSITE" id="PS51257">
    <property type="entry name" value="PROKAR_LIPOPROTEIN"/>
    <property type="match status" value="1"/>
</dbReference>
<feature type="chain" id="PRO_5045875320" evidence="1">
    <location>
        <begin position="22"/>
        <end position="392"/>
    </location>
</feature>
<keyword evidence="1" id="KW-0732">Signal</keyword>
<proteinExistence type="predicted"/>
<name>A0ABS0A4G6_9FLAO</name>
<organism evidence="3 4">
    <name type="scientific">Nonlabens mediterrranea</name>
    <dbReference type="NCBI Taxonomy" id="1419947"/>
    <lineage>
        <taxon>Bacteria</taxon>
        <taxon>Pseudomonadati</taxon>
        <taxon>Bacteroidota</taxon>
        <taxon>Flavobacteriia</taxon>
        <taxon>Flavobacteriales</taxon>
        <taxon>Flavobacteriaceae</taxon>
        <taxon>Nonlabens</taxon>
    </lineage>
</organism>
<sequence>MMKNLKNILLASAIVSFTACNGSVTKKTVHDDAPEIAMINTSPVQPVQPATIQIALLLDTSGSMNGLIDQAKTQLWNLVNQMTYAHCNEVQANIEIALYEYGNTAIPERQDFLRQIVPFSTDLDLISKELFALDTNGGDEYCGAVIKHATQNLEWRNGQQDLKMIFIAGNESFLQGSTSIDQVMGAASQKDITVNTIFCGDAQTGISLKWKNGSKLGHGEYTVINHNQKTHYVTTPYDDQILKLNTQLNSTYVSYGSTGEAKSVQQSYIDHQTAGVSVTANVNRSIVKSKSVYKNAEWDLIDAAEDEEMLEDLIVANKMTLSADLKDKSVEEIKIITLAKKEDRAKIQKSIQELSQKRDFYIKTQNAGENELESAMVNAVKKKAKLKNYSWK</sequence>
<dbReference type="InterPro" id="IPR036465">
    <property type="entry name" value="vWFA_dom_sf"/>
</dbReference>
<feature type="signal peptide" evidence="1">
    <location>
        <begin position="1"/>
        <end position="21"/>
    </location>
</feature>
<gene>
    <name evidence="3" type="ORF">FNJ87_07585</name>
</gene>
<feature type="domain" description="VWFA" evidence="2">
    <location>
        <begin position="51"/>
        <end position="234"/>
    </location>
</feature>
<dbReference type="InterPro" id="IPR002035">
    <property type="entry name" value="VWF_A"/>
</dbReference>
<evidence type="ECO:0000256" key="1">
    <source>
        <dbReference type="SAM" id="SignalP"/>
    </source>
</evidence>
<evidence type="ECO:0000259" key="2">
    <source>
        <dbReference type="SMART" id="SM00327"/>
    </source>
</evidence>
<dbReference type="SMART" id="SM00327">
    <property type="entry name" value="VWA"/>
    <property type="match status" value="1"/>
</dbReference>
<dbReference type="Pfam" id="PF00092">
    <property type="entry name" value="VWA"/>
    <property type="match status" value="1"/>
</dbReference>
<dbReference type="Proteomes" id="UP001194729">
    <property type="component" value="Unassembled WGS sequence"/>
</dbReference>
<keyword evidence="4" id="KW-1185">Reference proteome</keyword>
<accession>A0ABS0A4G6</accession>
<dbReference type="SUPFAM" id="SSF53300">
    <property type="entry name" value="vWA-like"/>
    <property type="match status" value="1"/>
</dbReference>
<reference evidence="3 4" key="1">
    <citation type="submission" date="2020-11" db="EMBL/GenBank/DDBJ databases">
        <title>P. mediterranea TC4 genome.</title>
        <authorList>
            <person name="Molmeret M."/>
        </authorList>
    </citation>
    <scope>NUCLEOTIDE SEQUENCE [LARGE SCALE GENOMIC DNA]</scope>
    <source>
        <strain evidence="3 4">TC4</strain>
    </source>
</reference>
<comment type="caution">
    <text evidence="3">The sequence shown here is derived from an EMBL/GenBank/DDBJ whole genome shotgun (WGS) entry which is preliminary data.</text>
</comment>